<dbReference type="PANTHER" id="PTHR43639:SF1">
    <property type="entry name" value="SHORT-CHAIN DEHYDROGENASE_REDUCTASE FAMILY PROTEIN"/>
    <property type="match status" value="1"/>
</dbReference>
<dbReference type="InterPro" id="IPR002347">
    <property type="entry name" value="SDR_fam"/>
</dbReference>
<keyword evidence="2" id="KW-0560">Oxidoreductase</keyword>
<reference evidence="4 5" key="1">
    <citation type="journal article" date="2012" name="Genome Biol.">
        <title>Genome and low-iron response of an oceanic diatom adapted to chronic iron limitation.</title>
        <authorList>
            <person name="Lommer M."/>
            <person name="Specht M."/>
            <person name="Roy A.S."/>
            <person name="Kraemer L."/>
            <person name="Andreson R."/>
            <person name="Gutowska M.A."/>
            <person name="Wolf J."/>
            <person name="Bergner S.V."/>
            <person name="Schilhabel M.B."/>
            <person name="Klostermeier U.C."/>
            <person name="Beiko R.G."/>
            <person name="Rosenstiel P."/>
            <person name="Hippler M."/>
            <person name="Laroche J."/>
        </authorList>
    </citation>
    <scope>NUCLEOTIDE SEQUENCE [LARGE SCALE GENOMIC DNA]</scope>
    <source>
        <strain evidence="4 5">CCMP1005</strain>
    </source>
</reference>
<dbReference type="Pfam" id="PF00106">
    <property type="entry name" value="adh_short"/>
    <property type="match status" value="1"/>
</dbReference>
<dbReference type="InterPro" id="IPR020904">
    <property type="entry name" value="Sc_DH/Rdtase_CS"/>
</dbReference>
<dbReference type="PRINTS" id="PR00080">
    <property type="entry name" value="SDRFAMILY"/>
</dbReference>
<evidence type="ECO:0000313" key="4">
    <source>
        <dbReference type="EMBL" id="EJK46332.1"/>
    </source>
</evidence>
<evidence type="ECO:0000313" key="5">
    <source>
        <dbReference type="Proteomes" id="UP000266841"/>
    </source>
</evidence>
<evidence type="ECO:0000256" key="2">
    <source>
        <dbReference type="ARBA" id="ARBA00023002"/>
    </source>
</evidence>
<dbReference type="EMBL" id="AGNL01047819">
    <property type="protein sequence ID" value="EJK46332.1"/>
    <property type="molecule type" value="Genomic_DNA"/>
</dbReference>
<accession>K0RI84</accession>
<dbReference type="OrthoDB" id="1933717at2759"/>
<dbReference type="OMA" id="STVMPTR"/>
<dbReference type="PANTHER" id="PTHR43639">
    <property type="entry name" value="OXIDOREDUCTASE, SHORT-CHAIN DEHYDROGENASE/REDUCTASE FAMILY (AFU_ORTHOLOGUE AFUA_5G02870)"/>
    <property type="match status" value="1"/>
</dbReference>
<proteinExistence type="inferred from homology"/>
<name>K0RI84_THAOC</name>
<organism evidence="4 5">
    <name type="scientific">Thalassiosira oceanica</name>
    <name type="common">Marine diatom</name>
    <dbReference type="NCBI Taxonomy" id="159749"/>
    <lineage>
        <taxon>Eukaryota</taxon>
        <taxon>Sar</taxon>
        <taxon>Stramenopiles</taxon>
        <taxon>Ochrophyta</taxon>
        <taxon>Bacillariophyta</taxon>
        <taxon>Coscinodiscophyceae</taxon>
        <taxon>Thalassiosirophycidae</taxon>
        <taxon>Thalassiosirales</taxon>
        <taxon>Thalassiosiraceae</taxon>
        <taxon>Thalassiosira</taxon>
    </lineage>
</organism>
<dbReference type="SUPFAM" id="SSF51735">
    <property type="entry name" value="NAD(P)-binding Rossmann-fold domains"/>
    <property type="match status" value="1"/>
</dbReference>
<comment type="caution">
    <text evidence="4">The sequence shown here is derived from an EMBL/GenBank/DDBJ whole genome shotgun (WGS) entry which is preliminary data.</text>
</comment>
<comment type="similarity">
    <text evidence="1 3">Belongs to the short-chain dehydrogenases/reductases (SDR) family.</text>
</comment>
<gene>
    <name evidence="4" type="ORF">THAOC_35005</name>
</gene>
<dbReference type="InterPro" id="IPR036291">
    <property type="entry name" value="NAD(P)-bd_dom_sf"/>
</dbReference>
<dbReference type="eggNOG" id="KOG1205">
    <property type="taxonomic scope" value="Eukaryota"/>
</dbReference>
<dbReference type="PROSITE" id="PS00061">
    <property type="entry name" value="ADH_SHORT"/>
    <property type="match status" value="1"/>
</dbReference>
<dbReference type="PRINTS" id="PR00081">
    <property type="entry name" value="GDHRDH"/>
</dbReference>
<dbReference type="Proteomes" id="UP000266841">
    <property type="component" value="Unassembled WGS sequence"/>
</dbReference>
<evidence type="ECO:0000256" key="3">
    <source>
        <dbReference type="RuleBase" id="RU000363"/>
    </source>
</evidence>
<protein>
    <submittedName>
        <fullName evidence="4">Uncharacterized protein</fullName>
    </submittedName>
</protein>
<sequence>MKVCLLTGVSGTIGYAIARALKSSGEAWYIIALGRRPPPPSITEVDGKPPERLPYDSFLKISDMTDEAAVSSALDGHFESLKGSDDTMQLDRLDLLINCAGCSLGNDPIADVSAEAFRTVMEVNVLVPFILSRYAMVKMAASCGGGRIINIGSIAGESPRLHSVPYTTSKFALGGLTRALSVEGQHLARTTKTDGDGIVAVCQINPGNVRSSIMSAEEAARREREEGFVEVMDLANYVATVANLPNEANVLESTVMPTRQPLVGRG</sequence>
<keyword evidence="5" id="KW-1185">Reference proteome</keyword>
<dbReference type="CDD" id="cd05233">
    <property type="entry name" value="SDR_c"/>
    <property type="match status" value="1"/>
</dbReference>
<dbReference type="GO" id="GO:0016491">
    <property type="term" value="F:oxidoreductase activity"/>
    <property type="evidence" value="ECO:0007669"/>
    <property type="project" value="UniProtKB-KW"/>
</dbReference>
<dbReference type="Gene3D" id="3.40.50.720">
    <property type="entry name" value="NAD(P)-binding Rossmann-like Domain"/>
    <property type="match status" value="1"/>
</dbReference>
<dbReference type="AlphaFoldDB" id="K0RI84"/>
<evidence type="ECO:0000256" key="1">
    <source>
        <dbReference type="ARBA" id="ARBA00006484"/>
    </source>
</evidence>